<dbReference type="EMBL" id="QRVJ01000023">
    <property type="protein sequence ID" value="RGS34237.1"/>
    <property type="molecule type" value="Genomic_DNA"/>
</dbReference>
<feature type="domain" description="HTH araC/xylS-type" evidence="4">
    <location>
        <begin position="182"/>
        <end position="280"/>
    </location>
</feature>
<reference evidence="9" key="5">
    <citation type="submission" date="2023-08" db="EMBL/GenBank/DDBJ databases">
        <title>Reintroducing virulent viruses to syntetic microbiomes.</title>
        <authorList>
            <person name="Wilde J."/>
            <person name="Boyes R."/>
            <person name="Robinson A.V."/>
            <person name="Daisley B.A."/>
            <person name="Allen-Vercoe E."/>
        </authorList>
    </citation>
    <scope>NUCLEOTIDE SEQUENCE</scope>
    <source>
        <strain evidence="9">225I_12FAA</strain>
    </source>
</reference>
<dbReference type="RefSeq" id="WP_007219165.1">
    <property type="nucleotide sequence ID" value="NZ_CABMLT010000003.1"/>
</dbReference>
<protein>
    <submittedName>
        <fullName evidence="8">AraC family transcriptional regulator</fullName>
    </submittedName>
    <submittedName>
        <fullName evidence="5">HTH-type transcriptional activator Btr</fullName>
    </submittedName>
    <submittedName>
        <fullName evidence="6">Helix-turn-helix transcriptional regulator</fullName>
    </submittedName>
</protein>
<evidence type="ECO:0000313" key="7">
    <source>
        <dbReference type="EMBL" id="KAA5421025.1"/>
    </source>
</evidence>
<dbReference type="eggNOG" id="COG2207">
    <property type="taxonomic scope" value="Bacteria"/>
</dbReference>
<dbReference type="Gene3D" id="1.10.10.60">
    <property type="entry name" value="Homeodomain-like"/>
    <property type="match status" value="2"/>
</dbReference>
<reference evidence="8" key="4">
    <citation type="submission" date="2023-03" db="EMBL/GenBank/DDBJ databases">
        <title>DFI Biobank Strains.</title>
        <authorList>
            <person name="Mostad J."/>
            <person name="Paddock L."/>
            <person name="Medina S."/>
            <person name="Waligurski E."/>
            <person name="Barat B."/>
            <person name="Smith R."/>
            <person name="Burgo V."/>
            <person name="Metcalfe C."/>
            <person name="Woodson C."/>
            <person name="Sundararajan A."/>
            <person name="Ramaswamy R."/>
            <person name="Lin H."/>
            <person name="Pamer E.G."/>
        </authorList>
    </citation>
    <scope>NUCLEOTIDE SEQUENCE</scope>
    <source>
        <strain evidence="8">DFI.9.5</strain>
    </source>
</reference>
<evidence type="ECO:0000313" key="13">
    <source>
        <dbReference type="Proteomes" id="UP000448877"/>
    </source>
</evidence>
<dbReference type="EMBL" id="JARFID010000010">
    <property type="protein sequence ID" value="MDE8695000.1"/>
    <property type="molecule type" value="Genomic_DNA"/>
</dbReference>
<evidence type="ECO:0000313" key="8">
    <source>
        <dbReference type="EMBL" id="MDE8695000.1"/>
    </source>
</evidence>
<evidence type="ECO:0000256" key="3">
    <source>
        <dbReference type="ARBA" id="ARBA00023163"/>
    </source>
</evidence>
<dbReference type="PANTHER" id="PTHR43280:SF27">
    <property type="entry name" value="TRANSCRIPTIONAL REGULATOR MTLR"/>
    <property type="match status" value="1"/>
</dbReference>
<dbReference type="AlphaFoldDB" id="A0A0P0FY88"/>
<evidence type="ECO:0000313" key="9">
    <source>
        <dbReference type="EMBL" id="MDT4514256.1"/>
    </source>
</evidence>
<dbReference type="SUPFAM" id="SSF46689">
    <property type="entry name" value="Homeodomain-like"/>
    <property type="match status" value="2"/>
</dbReference>
<dbReference type="InterPro" id="IPR018062">
    <property type="entry name" value="HTH_AraC-typ_CS"/>
</dbReference>
<name>A0A0P0FY88_9BACE</name>
<dbReference type="Proteomes" id="UP000482653">
    <property type="component" value="Unassembled WGS sequence"/>
</dbReference>
<dbReference type="Proteomes" id="UP001266995">
    <property type="component" value="Unassembled WGS sequence"/>
</dbReference>
<dbReference type="Proteomes" id="UP000061809">
    <property type="component" value="Chromosome"/>
</dbReference>
<dbReference type="InterPro" id="IPR020449">
    <property type="entry name" value="Tscrpt_reg_AraC-type_HTH"/>
</dbReference>
<dbReference type="Pfam" id="PF12833">
    <property type="entry name" value="HTH_18"/>
    <property type="match status" value="1"/>
</dbReference>
<dbReference type="GO" id="GO:0003700">
    <property type="term" value="F:DNA-binding transcription factor activity"/>
    <property type="evidence" value="ECO:0007669"/>
    <property type="project" value="InterPro"/>
</dbReference>
<dbReference type="GO" id="GO:0043565">
    <property type="term" value="F:sequence-specific DNA binding"/>
    <property type="evidence" value="ECO:0007669"/>
    <property type="project" value="InterPro"/>
</dbReference>
<evidence type="ECO:0000313" key="10">
    <source>
        <dbReference type="EMBL" id="RGS34237.1"/>
    </source>
</evidence>
<evidence type="ECO:0000313" key="12">
    <source>
        <dbReference type="Proteomes" id="UP000283341"/>
    </source>
</evidence>
<proteinExistence type="predicted"/>
<dbReference type="EMBL" id="VVYX01000006">
    <property type="protein sequence ID" value="KAA5421025.1"/>
    <property type="molecule type" value="Genomic_DNA"/>
</dbReference>
<evidence type="ECO:0000313" key="11">
    <source>
        <dbReference type="Proteomes" id="UP000061809"/>
    </source>
</evidence>
<evidence type="ECO:0000313" key="5">
    <source>
        <dbReference type="EMBL" id="ALJ60270.1"/>
    </source>
</evidence>
<dbReference type="KEGG" id="bcel:BcellWH2_03032"/>
<evidence type="ECO:0000259" key="4">
    <source>
        <dbReference type="PROSITE" id="PS01124"/>
    </source>
</evidence>
<dbReference type="InterPro" id="IPR009057">
    <property type="entry name" value="Homeodomain-like_sf"/>
</dbReference>
<dbReference type="PANTHER" id="PTHR43280">
    <property type="entry name" value="ARAC-FAMILY TRANSCRIPTIONAL REGULATOR"/>
    <property type="match status" value="1"/>
</dbReference>
<dbReference type="PRINTS" id="PR00032">
    <property type="entry name" value="HTHARAC"/>
</dbReference>
<dbReference type="Proteomes" id="UP000448877">
    <property type="component" value="Unassembled WGS sequence"/>
</dbReference>
<accession>A0A0P0FY88</accession>
<evidence type="ECO:0000313" key="14">
    <source>
        <dbReference type="Proteomes" id="UP000482653"/>
    </source>
</evidence>
<dbReference type="GeneID" id="66305652"/>
<dbReference type="PROSITE" id="PS00041">
    <property type="entry name" value="HTH_ARAC_FAMILY_1"/>
    <property type="match status" value="1"/>
</dbReference>
<dbReference type="EMBL" id="JAVSNH010000002">
    <property type="protein sequence ID" value="MDT4514256.1"/>
    <property type="molecule type" value="Genomic_DNA"/>
</dbReference>
<dbReference type="PROSITE" id="PS01124">
    <property type="entry name" value="HTH_ARAC_FAMILY_2"/>
    <property type="match status" value="1"/>
</dbReference>
<sequence length="288" mass="33390">MKDIQKEITPIAADDLFIVLNHPNAKFDYPVHYHPDYEINLVMDTYGSRIVGDSVEAFEALDLIMIGPNLPHAWKGEVVEGNHVITIQFSDKLLNFPILEKRLFNPIKQLLLESQRGIGFSRQTQLVMKDKIIKLTRMQGFHTVLEFFSILHELSIADRHILVSNQYDTKDTVRTSKSRRIAKVCDYIEKNFEEPIKLGDVAQLVNMSESAFSHFFKKKTNCTFIDYITNLRIARACQLLAETTHTVAEICYTCGFNNLSNFIRIFKKKKGSTPQEYRMFLQQMLIKY</sequence>
<dbReference type="Proteomes" id="UP001221924">
    <property type="component" value="Unassembled WGS sequence"/>
</dbReference>
<dbReference type="SMART" id="SM00342">
    <property type="entry name" value="HTH_ARAC"/>
    <property type="match status" value="1"/>
</dbReference>
<dbReference type="STRING" id="246787.BcellWH2_03032"/>
<dbReference type="InterPro" id="IPR037923">
    <property type="entry name" value="HTH-like"/>
</dbReference>
<gene>
    <name evidence="5" type="primary">btr_3</name>
    <name evidence="5" type="ORF">BcellWH2_03032</name>
    <name evidence="10" type="ORF">DWX97_20015</name>
    <name evidence="6" type="ORF">F2Y81_24445</name>
    <name evidence="7" type="ORF">F2Y87_06065</name>
    <name evidence="8" type="ORF">PZH42_12895</name>
    <name evidence="9" type="ORF">RO785_25155</name>
</gene>
<reference evidence="5 11" key="1">
    <citation type="journal article" date="2015" name="Science">
        <title>Genetic determinants of in vivo fitness and diet responsiveness in multiple human gut Bacteroides.</title>
        <authorList>
            <person name="Wu M."/>
            <person name="McNulty N.P."/>
            <person name="Rodionov D.A."/>
            <person name="Khoroshkin M.S."/>
            <person name="Griffin N.W."/>
            <person name="Cheng J."/>
            <person name="Latreille P."/>
            <person name="Kerstetter R.A."/>
            <person name="Terrapon N."/>
            <person name="Henrissat B."/>
            <person name="Osterman A.L."/>
            <person name="Gordon J.I."/>
        </authorList>
    </citation>
    <scope>NUCLEOTIDE SEQUENCE [LARGE SCALE GENOMIC DNA]</scope>
    <source>
        <strain evidence="5 11">WH2</strain>
    </source>
</reference>
<reference evidence="13 14" key="3">
    <citation type="journal article" date="2019" name="Nat. Med.">
        <title>A library of human gut bacterial isolates paired with longitudinal multiomics data enables mechanistic microbiome research.</title>
        <authorList>
            <person name="Poyet M."/>
            <person name="Groussin M."/>
            <person name="Gibbons S.M."/>
            <person name="Avila-Pacheco J."/>
            <person name="Jiang X."/>
            <person name="Kearney S.M."/>
            <person name="Perrotta A.R."/>
            <person name="Berdy B."/>
            <person name="Zhao S."/>
            <person name="Lieberman T.D."/>
            <person name="Swanson P.K."/>
            <person name="Smith M."/>
            <person name="Roesemann S."/>
            <person name="Alexander J.E."/>
            <person name="Rich S.A."/>
            <person name="Livny J."/>
            <person name="Vlamakis H."/>
            <person name="Clish C."/>
            <person name="Bullock K."/>
            <person name="Deik A."/>
            <person name="Scott J."/>
            <person name="Pierce K.A."/>
            <person name="Xavier R.J."/>
            <person name="Alm E.J."/>
        </authorList>
    </citation>
    <scope>NUCLEOTIDE SEQUENCE [LARGE SCALE GENOMIC DNA]</scope>
    <source>
        <strain evidence="6 13">BIOML-A6</strain>
        <strain evidence="7 14">BIOML-A8</strain>
    </source>
</reference>
<evidence type="ECO:0000256" key="1">
    <source>
        <dbReference type="ARBA" id="ARBA00023015"/>
    </source>
</evidence>
<keyword evidence="1" id="KW-0805">Transcription regulation</keyword>
<keyword evidence="2" id="KW-0238">DNA-binding</keyword>
<dbReference type="Proteomes" id="UP000283341">
    <property type="component" value="Unassembled WGS sequence"/>
</dbReference>
<dbReference type="PATRIC" id="fig|246787.4.peg.3139"/>
<dbReference type="EMBL" id="VVYV01000060">
    <property type="protein sequence ID" value="KAA5412898.1"/>
    <property type="molecule type" value="Genomic_DNA"/>
</dbReference>
<dbReference type="EMBL" id="CP012801">
    <property type="protein sequence ID" value="ALJ60270.1"/>
    <property type="molecule type" value="Genomic_DNA"/>
</dbReference>
<dbReference type="InterPro" id="IPR018060">
    <property type="entry name" value="HTH_AraC"/>
</dbReference>
<organism evidence="5 11">
    <name type="scientific">Bacteroides cellulosilyticus</name>
    <dbReference type="NCBI Taxonomy" id="246787"/>
    <lineage>
        <taxon>Bacteria</taxon>
        <taxon>Pseudomonadati</taxon>
        <taxon>Bacteroidota</taxon>
        <taxon>Bacteroidia</taxon>
        <taxon>Bacteroidales</taxon>
        <taxon>Bacteroidaceae</taxon>
        <taxon>Bacteroides</taxon>
    </lineage>
</organism>
<evidence type="ECO:0000256" key="2">
    <source>
        <dbReference type="ARBA" id="ARBA00023125"/>
    </source>
</evidence>
<reference evidence="10 12" key="2">
    <citation type="submission" date="2018-08" db="EMBL/GenBank/DDBJ databases">
        <title>A genome reference for cultivated species of the human gut microbiota.</title>
        <authorList>
            <person name="Zou Y."/>
            <person name="Xue W."/>
            <person name="Luo G."/>
        </authorList>
    </citation>
    <scope>NUCLEOTIDE SEQUENCE [LARGE SCALE GENOMIC DNA]</scope>
    <source>
        <strain evidence="10 12">AF22-3AC</strain>
    </source>
</reference>
<dbReference type="SUPFAM" id="SSF51215">
    <property type="entry name" value="Regulatory protein AraC"/>
    <property type="match status" value="1"/>
</dbReference>
<evidence type="ECO:0000313" key="6">
    <source>
        <dbReference type="EMBL" id="KAA5412898.1"/>
    </source>
</evidence>
<keyword evidence="3" id="KW-0804">Transcription</keyword>